<reference evidence="1" key="1">
    <citation type="submission" date="2023-01" db="EMBL/GenBank/DDBJ databases">
        <title>Genome assembly of the deep-sea coral Lophelia pertusa.</title>
        <authorList>
            <person name="Herrera S."/>
            <person name="Cordes E."/>
        </authorList>
    </citation>
    <scope>NUCLEOTIDE SEQUENCE</scope>
    <source>
        <strain evidence="1">USNM1676648</strain>
        <tissue evidence="1">Polyp</tissue>
    </source>
</reference>
<evidence type="ECO:0000313" key="1">
    <source>
        <dbReference type="EMBL" id="KAJ7380761.1"/>
    </source>
</evidence>
<dbReference type="Proteomes" id="UP001163046">
    <property type="component" value="Unassembled WGS sequence"/>
</dbReference>
<proteinExistence type="predicted"/>
<comment type="caution">
    <text evidence="1">The sequence shown here is derived from an EMBL/GenBank/DDBJ whole genome shotgun (WGS) entry which is preliminary data.</text>
</comment>
<organism evidence="1 2">
    <name type="scientific">Desmophyllum pertusum</name>
    <dbReference type="NCBI Taxonomy" id="174260"/>
    <lineage>
        <taxon>Eukaryota</taxon>
        <taxon>Metazoa</taxon>
        <taxon>Cnidaria</taxon>
        <taxon>Anthozoa</taxon>
        <taxon>Hexacorallia</taxon>
        <taxon>Scleractinia</taxon>
        <taxon>Caryophylliina</taxon>
        <taxon>Caryophylliidae</taxon>
        <taxon>Desmophyllum</taxon>
    </lineage>
</organism>
<accession>A0A9W9ZFJ6</accession>
<dbReference type="EMBL" id="MU826352">
    <property type="protein sequence ID" value="KAJ7380761.1"/>
    <property type="molecule type" value="Genomic_DNA"/>
</dbReference>
<keyword evidence="2" id="KW-1185">Reference proteome</keyword>
<evidence type="ECO:0000313" key="2">
    <source>
        <dbReference type="Proteomes" id="UP001163046"/>
    </source>
</evidence>
<dbReference type="AlphaFoldDB" id="A0A9W9ZFJ6"/>
<sequence length="90" mass="10328">MAANKSVEAQKTLVQTEVYFKGNWKNTAEHQTKAGSNLSRHDLAKWAKRPFPEEEIFIVGEAYSVLSEWNEGALLSAYNEGWEIEQPEHY</sequence>
<name>A0A9W9ZFJ6_9CNID</name>
<protein>
    <submittedName>
        <fullName evidence="1">Uncharacterized protein</fullName>
    </submittedName>
</protein>
<dbReference type="OrthoDB" id="10051671at2759"/>
<gene>
    <name evidence="1" type="ORF">OS493_007139</name>
</gene>